<comment type="caution">
    <text evidence="2">The sequence shown here is derived from an EMBL/GenBank/DDBJ whole genome shotgun (WGS) entry which is preliminary data.</text>
</comment>
<dbReference type="InterPro" id="IPR035810">
    <property type="entry name" value="PEBP_euk"/>
</dbReference>
<dbReference type="Gene3D" id="3.90.280.10">
    <property type="entry name" value="PEBP-like"/>
    <property type="match status" value="1"/>
</dbReference>
<dbReference type="CDD" id="cd00866">
    <property type="entry name" value="PEBP_euk"/>
    <property type="match status" value="1"/>
</dbReference>
<dbReference type="SUPFAM" id="SSF49777">
    <property type="entry name" value="PEBP-like"/>
    <property type="match status" value="1"/>
</dbReference>
<organism evidence="2 3">
    <name type="scientific">Trametes pubescens</name>
    <name type="common">White-rot fungus</name>
    <dbReference type="NCBI Taxonomy" id="154538"/>
    <lineage>
        <taxon>Eukaryota</taxon>
        <taxon>Fungi</taxon>
        <taxon>Dikarya</taxon>
        <taxon>Basidiomycota</taxon>
        <taxon>Agaricomycotina</taxon>
        <taxon>Agaricomycetes</taxon>
        <taxon>Polyporales</taxon>
        <taxon>Polyporaceae</taxon>
        <taxon>Trametes</taxon>
    </lineage>
</organism>
<keyword evidence="2" id="KW-0687">Ribonucleoprotein</keyword>
<dbReference type="InterPro" id="IPR036610">
    <property type="entry name" value="PEBP-like_sf"/>
</dbReference>
<accession>A0A1M2VVP8</accession>
<reference evidence="2 3" key="1">
    <citation type="submission" date="2016-10" db="EMBL/GenBank/DDBJ databases">
        <title>Genome sequence of the basidiomycete white-rot fungus Trametes pubescens.</title>
        <authorList>
            <person name="Makela M.R."/>
            <person name="Granchi Z."/>
            <person name="Peng M."/>
            <person name="De Vries R.P."/>
            <person name="Grigoriev I."/>
            <person name="Riley R."/>
            <person name="Hilden K."/>
        </authorList>
    </citation>
    <scope>NUCLEOTIDE SEQUENCE [LARGE SCALE GENOMIC DNA]</scope>
    <source>
        <strain evidence="2 3">FBCC735</strain>
    </source>
</reference>
<name>A0A1M2VVP8_TRAPU</name>
<dbReference type="GO" id="GO:0005840">
    <property type="term" value="C:ribosome"/>
    <property type="evidence" value="ECO:0007669"/>
    <property type="project" value="UniProtKB-KW"/>
</dbReference>
<dbReference type="OMA" id="FRTQWDE"/>
<dbReference type="Gene3D" id="1.20.58.1180">
    <property type="match status" value="1"/>
</dbReference>
<dbReference type="STRING" id="154538.A0A1M2VVP8"/>
<sequence length="407" mass="46570">MLALRRLPRFAPRLASVRGNATLEAAATRPEADASTPPPPSSVTAKSSATAGNGPVKGRKKATQAQVPREWCRPIAKGVEPAYDYALRYIVKDATFMRKELEQLRAAAEVEAKKPEGERDEAALQGMREQIRILEIQSEANLPDVRWKARNGSADMSAPIHRHLVEQQWREEGDLDLLMERIYQMNVVPDMLPELKPSFDLRIKYAEAPPKDNYLRTRVKRKLKQVEPGIFLVAEQTRRPPQLSMTLFHTDTRLYTLLMVDLDVPNPEDQSFTSYLHWLQPNVPLSAFTTAPTVPLDTHTPYVPPHPQRGTPYHRYVLLMLPQASPTEPIDIPVFQESERLGFNFRAFAEQYGFDGSRGGGAHMWREEWDETVSHIYQHTLKKEEPRFGKIPRMDPYAELKRTKKYL</sequence>
<feature type="region of interest" description="Disordered" evidence="1">
    <location>
        <begin position="25"/>
        <end position="67"/>
    </location>
</feature>
<dbReference type="EMBL" id="MNAD01000615">
    <property type="protein sequence ID" value="OJT11590.1"/>
    <property type="molecule type" value="Genomic_DNA"/>
</dbReference>
<keyword evidence="3" id="KW-1185">Reference proteome</keyword>
<protein>
    <submittedName>
        <fullName evidence="2">54S ribosomal protein L35, mitochondrial</fullName>
    </submittedName>
</protein>
<evidence type="ECO:0000313" key="3">
    <source>
        <dbReference type="Proteomes" id="UP000184267"/>
    </source>
</evidence>
<feature type="compositionally biased region" description="Low complexity" evidence="1">
    <location>
        <begin position="42"/>
        <end position="51"/>
    </location>
</feature>
<proteinExistence type="predicted"/>
<dbReference type="AlphaFoldDB" id="A0A1M2VVP8"/>
<dbReference type="PANTHER" id="PTHR11362:SF82">
    <property type="entry name" value="PHOSPHATIDYLETHANOLAMINE-BINDING PROTEIN 4"/>
    <property type="match status" value="1"/>
</dbReference>
<dbReference type="PANTHER" id="PTHR11362">
    <property type="entry name" value="PHOSPHATIDYLETHANOLAMINE-BINDING PROTEIN"/>
    <property type="match status" value="1"/>
</dbReference>
<evidence type="ECO:0000256" key="1">
    <source>
        <dbReference type="SAM" id="MobiDB-lite"/>
    </source>
</evidence>
<dbReference type="InterPro" id="IPR008914">
    <property type="entry name" value="PEBP"/>
</dbReference>
<gene>
    <name evidence="2" type="ORF">TRAPUB_11899</name>
</gene>
<dbReference type="Pfam" id="PF01161">
    <property type="entry name" value="PBP"/>
    <property type="match status" value="1"/>
</dbReference>
<keyword evidence="2" id="KW-0689">Ribosomal protein</keyword>
<evidence type="ECO:0000313" key="2">
    <source>
        <dbReference type="EMBL" id="OJT11590.1"/>
    </source>
</evidence>
<dbReference type="OrthoDB" id="2153661at2759"/>
<dbReference type="Proteomes" id="UP000184267">
    <property type="component" value="Unassembled WGS sequence"/>
</dbReference>